<dbReference type="GO" id="GO:0000712">
    <property type="term" value="P:resolution of meiotic recombination intermediates"/>
    <property type="evidence" value="ECO:0007669"/>
    <property type="project" value="TreeGrafter"/>
</dbReference>
<keyword evidence="5" id="KW-1185">Reference proteome</keyword>
<keyword evidence="2" id="KW-0469">Meiosis</keyword>
<evidence type="ECO:0000256" key="2">
    <source>
        <dbReference type="ARBA" id="ARBA00023254"/>
    </source>
</evidence>
<evidence type="ECO:0000259" key="4">
    <source>
        <dbReference type="Pfam" id="PF24903"/>
    </source>
</evidence>
<dbReference type="Proteomes" id="UP000504615">
    <property type="component" value="Unplaced"/>
</dbReference>
<dbReference type="CTD" id="31705"/>
<dbReference type="InterPro" id="IPR052469">
    <property type="entry name" value="MEIOB"/>
</dbReference>
<dbReference type="AlphaFoldDB" id="A0A6I9W8A6"/>
<dbReference type="SUPFAM" id="SSF50249">
    <property type="entry name" value="Nucleic acid-binding proteins"/>
    <property type="match status" value="2"/>
</dbReference>
<dbReference type="PANTHER" id="PTHR21166">
    <property type="entry name" value="CELL DIVISION CONTROL PROTEIN 24 OB DOMAIN-CONTAINING PROTEIN-RELATED"/>
    <property type="match status" value="1"/>
</dbReference>
<name>A0A6I9W8A6_9HYME</name>
<evidence type="ECO:0000313" key="6">
    <source>
        <dbReference type="RefSeq" id="XP_011638034.1"/>
    </source>
</evidence>
<dbReference type="Pfam" id="PF24903">
    <property type="entry name" value="OB_MEIOB_N"/>
    <property type="match status" value="1"/>
</dbReference>
<dbReference type="InterPro" id="IPR012340">
    <property type="entry name" value="NA-bd_OB-fold"/>
</dbReference>
<dbReference type="GeneID" id="105427804"/>
<dbReference type="InterPro" id="IPR056880">
    <property type="entry name" value="OB_MEIOB_N"/>
</dbReference>
<keyword evidence="1" id="KW-0238">DNA-binding</keyword>
<protein>
    <submittedName>
        <fullName evidence="6">Meiosis-specific with OB domain-containing protein isoform X1</fullName>
    </submittedName>
</protein>
<proteinExistence type="inferred from homology"/>
<dbReference type="KEGG" id="pbar:105427804"/>
<dbReference type="RefSeq" id="XP_011638034.1">
    <property type="nucleotide sequence ID" value="XM_011639732.2"/>
</dbReference>
<dbReference type="GO" id="GO:0003697">
    <property type="term" value="F:single-stranded DNA binding"/>
    <property type="evidence" value="ECO:0007669"/>
    <property type="project" value="TreeGrafter"/>
</dbReference>
<evidence type="ECO:0000256" key="1">
    <source>
        <dbReference type="ARBA" id="ARBA00023125"/>
    </source>
</evidence>
<evidence type="ECO:0000256" key="3">
    <source>
        <dbReference type="ARBA" id="ARBA00038329"/>
    </source>
</evidence>
<dbReference type="Gene3D" id="2.40.50.140">
    <property type="entry name" value="Nucleic acid-binding proteins"/>
    <property type="match status" value="3"/>
</dbReference>
<feature type="domain" description="MEIOB-like N-terminal" evidence="4">
    <location>
        <begin position="7"/>
        <end position="143"/>
    </location>
</feature>
<reference evidence="6" key="1">
    <citation type="submission" date="2025-08" db="UniProtKB">
        <authorList>
            <consortium name="RefSeq"/>
        </authorList>
    </citation>
    <scope>IDENTIFICATION</scope>
</reference>
<dbReference type="GO" id="GO:0008310">
    <property type="term" value="F:single-stranded DNA 3'-5' DNA exonuclease activity"/>
    <property type="evidence" value="ECO:0007669"/>
    <property type="project" value="TreeGrafter"/>
</dbReference>
<dbReference type="PANTHER" id="PTHR21166:SF2">
    <property type="entry name" value="CELL DIVISION CONTROL PROTEIN 24 OB DOMAIN-CONTAINING PROTEIN-RELATED"/>
    <property type="match status" value="1"/>
</dbReference>
<dbReference type="OrthoDB" id="9937820at2759"/>
<sequence>MSFIYRQEIRSLQDGMPNTFVIGVIINSTNIKTFDTTRTKFSNGERSVWSFTLRDTEEDFINVTVWGSTEFIKKLSSTFNIGSVVEVISAKIVRRQPNDRNEQFMPSTSSPFALIVNEGAALIQKHDAPTHEQYKNLLTRPVKSVTSAKSLKVILDNIEALCDRFVDLLVVVTFIGDTRNLITRDGRALTCRNFEIADGSTDNTVSLMLWNKDWIERSAFWEPKKTILFLIDARIAYDEYKKKTVLSISRRTLITECVDVPQALDIMNAVQHYDLDSICSDSFAVPNPDTITTIMTVQQITEKLHKKATADGERLQFAAIVKASVTEINLDGPLKDIISIKCALCKKIIADVQDSCMNLNCPSGNGIRTPLNVIKFNIKINLKDDTGYLIGCRLIGDNAERILGCTVEEFQAMTVEKRSEMKWQYLLEKCDVRLHILGPTSIFPRALYNVLSIQLCVDKEIEQALELVTTSEY</sequence>
<gene>
    <name evidence="6" type="primary">LOC105427804</name>
</gene>
<accession>A0A6I9W8A6</accession>
<comment type="similarity">
    <text evidence="3">Belongs to the MEIOB family.</text>
</comment>
<evidence type="ECO:0000313" key="5">
    <source>
        <dbReference type="Proteomes" id="UP000504615"/>
    </source>
</evidence>
<organism evidence="5 6">
    <name type="scientific">Pogonomyrmex barbatus</name>
    <name type="common">red harvester ant</name>
    <dbReference type="NCBI Taxonomy" id="144034"/>
    <lineage>
        <taxon>Eukaryota</taxon>
        <taxon>Metazoa</taxon>
        <taxon>Ecdysozoa</taxon>
        <taxon>Arthropoda</taxon>
        <taxon>Hexapoda</taxon>
        <taxon>Insecta</taxon>
        <taxon>Pterygota</taxon>
        <taxon>Neoptera</taxon>
        <taxon>Endopterygota</taxon>
        <taxon>Hymenoptera</taxon>
        <taxon>Apocrita</taxon>
        <taxon>Aculeata</taxon>
        <taxon>Formicoidea</taxon>
        <taxon>Formicidae</taxon>
        <taxon>Myrmicinae</taxon>
        <taxon>Pogonomyrmex</taxon>
    </lineage>
</organism>